<evidence type="ECO:0000313" key="2">
    <source>
        <dbReference type="Proteomes" id="UP001501821"/>
    </source>
</evidence>
<dbReference type="RefSeq" id="WP_344776331.1">
    <property type="nucleotide sequence ID" value="NZ_BAABAH010000010.1"/>
</dbReference>
<protein>
    <recommendedName>
        <fullName evidence="3">Lipoprotein</fullName>
    </recommendedName>
</protein>
<comment type="caution">
    <text evidence="1">The sequence shown here is derived from an EMBL/GenBank/DDBJ whole genome shotgun (WGS) entry which is preliminary data.</text>
</comment>
<accession>A0ABP7IRF2</accession>
<keyword evidence="2" id="KW-1185">Reference proteome</keyword>
<name>A0ABP7IRF2_9ACTN</name>
<evidence type="ECO:0008006" key="3">
    <source>
        <dbReference type="Google" id="ProtNLM"/>
    </source>
</evidence>
<evidence type="ECO:0000313" key="1">
    <source>
        <dbReference type="EMBL" id="GAA3824484.1"/>
    </source>
</evidence>
<organism evidence="1 2">
    <name type="scientific">Nocardioides panacisoli</name>
    <dbReference type="NCBI Taxonomy" id="627624"/>
    <lineage>
        <taxon>Bacteria</taxon>
        <taxon>Bacillati</taxon>
        <taxon>Actinomycetota</taxon>
        <taxon>Actinomycetes</taxon>
        <taxon>Propionibacteriales</taxon>
        <taxon>Nocardioidaceae</taxon>
        <taxon>Nocardioides</taxon>
    </lineage>
</organism>
<proteinExistence type="predicted"/>
<sequence>MPHRSPLSRRTVVVGGLGGLLVGGAVSACGSQSSGTTPAAGSDTDLVDEVGQAIADTLGRIRAARGAGLRPVVRPFARLHDAHLKKLGWSGSARRSGAPATRDDVLADERRLQAHLARAAGEADSGALAQVLASMAAAIAQQVAVTP</sequence>
<reference evidence="2" key="1">
    <citation type="journal article" date="2019" name="Int. J. Syst. Evol. Microbiol.">
        <title>The Global Catalogue of Microorganisms (GCM) 10K type strain sequencing project: providing services to taxonomists for standard genome sequencing and annotation.</title>
        <authorList>
            <consortium name="The Broad Institute Genomics Platform"/>
            <consortium name="The Broad Institute Genome Sequencing Center for Infectious Disease"/>
            <person name="Wu L."/>
            <person name="Ma J."/>
        </authorList>
    </citation>
    <scope>NUCLEOTIDE SEQUENCE [LARGE SCALE GENOMIC DNA]</scope>
    <source>
        <strain evidence="2">JCM 16953</strain>
    </source>
</reference>
<dbReference type="EMBL" id="BAABAH010000010">
    <property type="protein sequence ID" value="GAA3824484.1"/>
    <property type="molecule type" value="Genomic_DNA"/>
</dbReference>
<dbReference type="Proteomes" id="UP001501821">
    <property type="component" value="Unassembled WGS sequence"/>
</dbReference>
<dbReference type="PROSITE" id="PS51257">
    <property type="entry name" value="PROKAR_LIPOPROTEIN"/>
    <property type="match status" value="1"/>
</dbReference>
<gene>
    <name evidence="1" type="ORF">GCM10022242_27310</name>
</gene>